<sequence length="108" mass="11453">MSPPSQRPRPPTLLTTSASTSPSAASFSQDISRAILSAATQTPKSVVALPDRATRESAPLEWEFPLPPPPPPSPVETRGHARGFWLAGFVACVVAYSSLIFALIIART</sequence>
<keyword evidence="2" id="KW-0472">Membrane</keyword>
<accession>A0A319CU99</accession>
<feature type="compositionally biased region" description="Pro residues" evidence="1">
    <location>
        <begin position="1"/>
        <end position="11"/>
    </location>
</feature>
<protein>
    <submittedName>
        <fullName evidence="3">Uncharacterized protein</fullName>
    </submittedName>
</protein>
<keyword evidence="2" id="KW-1133">Transmembrane helix</keyword>
<evidence type="ECO:0000256" key="2">
    <source>
        <dbReference type="SAM" id="Phobius"/>
    </source>
</evidence>
<keyword evidence="2" id="KW-0812">Transmembrane</keyword>
<feature type="region of interest" description="Disordered" evidence="1">
    <location>
        <begin position="1"/>
        <end position="25"/>
    </location>
</feature>
<keyword evidence="4" id="KW-1185">Reference proteome</keyword>
<dbReference type="VEuPathDB" id="FungiDB:BO71DRAFT_436198"/>
<feature type="transmembrane region" description="Helical" evidence="2">
    <location>
        <begin position="84"/>
        <end position="106"/>
    </location>
</feature>
<gene>
    <name evidence="3" type="ORF">BO71DRAFT_436198</name>
</gene>
<dbReference type="EMBL" id="KZ826142">
    <property type="protein sequence ID" value="PYH87981.1"/>
    <property type="molecule type" value="Genomic_DNA"/>
</dbReference>
<evidence type="ECO:0000313" key="4">
    <source>
        <dbReference type="Proteomes" id="UP000247810"/>
    </source>
</evidence>
<dbReference type="AlphaFoldDB" id="A0A319CU99"/>
<proteinExistence type="predicted"/>
<organism evidence="3 4">
    <name type="scientific">Aspergillus ellipticus CBS 707.79</name>
    <dbReference type="NCBI Taxonomy" id="1448320"/>
    <lineage>
        <taxon>Eukaryota</taxon>
        <taxon>Fungi</taxon>
        <taxon>Dikarya</taxon>
        <taxon>Ascomycota</taxon>
        <taxon>Pezizomycotina</taxon>
        <taxon>Eurotiomycetes</taxon>
        <taxon>Eurotiomycetidae</taxon>
        <taxon>Eurotiales</taxon>
        <taxon>Aspergillaceae</taxon>
        <taxon>Aspergillus</taxon>
        <taxon>Aspergillus subgen. Circumdati</taxon>
    </lineage>
</organism>
<evidence type="ECO:0000256" key="1">
    <source>
        <dbReference type="SAM" id="MobiDB-lite"/>
    </source>
</evidence>
<name>A0A319CU99_9EURO</name>
<evidence type="ECO:0000313" key="3">
    <source>
        <dbReference type="EMBL" id="PYH87981.1"/>
    </source>
</evidence>
<feature type="compositionally biased region" description="Low complexity" evidence="1">
    <location>
        <begin position="12"/>
        <end position="25"/>
    </location>
</feature>
<dbReference type="OrthoDB" id="10590526at2759"/>
<dbReference type="Proteomes" id="UP000247810">
    <property type="component" value="Unassembled WGS sequence"/>
</dbReference>
<reference evidence="3 4" key="1">
    <citation type="submission" date="2018-02" db="EMBL/GenBank/DDBJ databases">
        <title>The genomes of Aspergillus section Nigri reveals drivers in fungal speciation.</title>
        <authorList>
            <consortium name="DOE Joint Genome Institute"/>
            <person name="Vesth T.C."/>
            <person name="Nybo J."/>
            <person name="Theobald S."/>
            <person name="Brandl J."/>
            <person name="Frisvad J.C."/>
            <person name="Nielsen K.F."/>
            <person name="Lyhne E.K."/>
            <person name="Kogle M.E."/>
            <person name="Kuo A."/>
            <person name="Riley R."/>
            <person name="Clum A."/>
            <person name="Nolan M."/>
            <person name="Lipzen A."/>
            <person name="Salamov A."/>
            <person name="Henrissat B."/>
            <person name="Wiebenga A."/>
            <person name="De vries R.P."/>
            <person name="Grigoriev I.V."/>
            <person name="Mortensen U.H."/>
            <person name="Andersen M.R."/>
            <person name="Baker S.E."/>
        </authorList>
    </citation>
    <scope>NUCLEOTIDE SEQUENCE [LARGE SCALE GENOMIC DNA]</scope>
    <source>
        <strain evidence="3 4">CBS 707.79</strain>
    </source>
</reference>